<dbReference type="PANTHER" id="PTHR12565:SF184">
    <property type="entry name" value="BHLH TRANSCRIPTION FACTOR"/>
    <property type="match status" value="1"/>
</dbReference>
<evidence type="ECO:0000313" key="7">
    <source>
        <dbReference type="EMBL" id="MPA55515.1"/>
    </source>
</evidence>
<feature type="compositionally biased region" description="Basic and acidic residues" evidence="5">
    <location>
        <begin position="187"/>
        <end position="199"/>
    </location>
</feature>
<dbReference type="SMART" id="SM00353">
    <property type="entry name" value="HLH"/>
    <property type="match status" value="1"/>
</dbReference>
<sequence length="379" mass="42362">MMRNSLAEMLHCQNIFAGDCTDTTVLERRPAILARQQPQQNYMIENKPIESYLMPQFRCSINDDSAIRESVKTDQCFDTTLPDLGGYRQAGIEFVGDTTSFSPYEIATSSIDMNHSFSLNPSRPMATIAAEVAAEEKDKDGDSTLTEKLEAMIRVDSLKKRKAEFVTAEDCKNKRIEGGGEDQSEITGKRNRETSADTSKADYIHLRARHGQATDSHSLAERARREKISKKMKCLQGLVPGCNKVTGKAGMLDEIINYVQSLQRQVEFLSMKLTAVNPRLDFNLDSFFAKEFPAHVASFPTAATPSEMANLAYLHYNQAQNCGITMAVNPTQITPRRTTASSSMSIPETCLDLPCFPQVQVPLSIWETDLQSIYNTEFH</sequence>
<evidence type="ECO:0000256" key="3">
    <source>
        <dbReference type="ARBA" id="ARBA00023163"/>
    </source>
</evidence>
<dbReference type="FunFam" id="4.10.280.10:FF:000002">
    <property type="entry name" value="Basic helix-loop-helix transcription factor"/>
    <property type="match status" value="1"/>
</dbReference>
<dbReference type="InterPro" id="IPR036638">
    <property type="entry name" value="HLH_DNA-bd_sf"/>
</dbReference>
<keyword evidence="4" id="KW-0539">Nucleus</keyword>
<dbReference type="InterPro" id="IPR024097">
    <property type="entry name" value="bHLH_ZIP_TF"/>
</dbReference>
<gene>
    <name evidence="7" type="ORF">Din_024956</name>
</gene>
<dbReference type="InterPro" id="IPR011598">
    <property type="entry name" value="bHLH_dom"/>
</dbReference>
<keyword evidence="2" id="KW-0805">Transcription regulation</keyword>
<dbReference type="Pfam" id="PF00010">
    <property type="entry name" value="HLH"/>
    <property type="match status" value="1"/>
</dbReference>
<dbReference type="Gene3D" id="4.10.280.10">
    <property type="entry name" value="Helix-loop-helix DNA-binding domain"/>
    <property type="match status" value="1"/>
</dbReference>
<keyword evidence="3" id="KW-0804">Transcription</keyword>
<feature type="domain" description="BHLH" evidence="6">
    <location>
        <begin position="212"/>
        <end position="262"/>
    </location>
</feature>
<dbReference type="GO" id="GO:0005634">
    <property type="term" value="C:nucleus"/>
    <property type="evidence" value="ECO:0007669"/>
    <property type="project" value="UniProtKB-SubCell"/>
</dbReference>
<feature type="region of interest" description="Disordered" evidence="5">
    <location>
        <begin position="176"/>
        <end position="199"/>
    </location>
</feature>
<evidence type="ECO:0000256" key="2">
    <source>
        <dbReference type="ARBA" id="ARBA00023015"/>
    </source>
</evidence>
<name>A0A5B7AHD8_DAVIN</name>
<dbReference type="AlphaFoldDB" id="A0A5B7AHD8"/>
<keyword evidence="7" id="KW-0378">Hydrolase</keyword>
<dbReference type="SUPFAM" id="SSF47459">
    <property type="entry name" value="HLH, helix-loop-helix DNA-binding domain"/>
    <property type="match status" value="1"/>
</dbReference>
<dbReference type="EMBL" id="GHES01024956">
    <property type="protein sequence ID" value="MPA55515.1"/>
    <property type="molecule type" value="Transcribed_RNA"/>
</dbReference>
<proteinExistence type="predicted"/>
<dbReference type="PROSITE" id="PS50888">
    <property type="entry name" value="BHLH"/>
    <property type="match status" value="1"/>
</dbReference>
<evidence type="ECO:0000259" key="6">
    <source>
        <dbReference type="PROSITE" id="PS50888"/>
    </source>
</evidence>
<evidence type="ECO:0000256" key="5">
    <source>
        <dbReference type="SAM" id="MobiDB-lite"/>
    </source>
</evidence>
<dbReference type="PANTHER" id="PTHR12565">
    <property type="entry name" value="STEROL REGULATORY ELEMENT-BINDING PROTEIN"/>
    <property type="match status" value="1"/>
</dbReference>
<dbReference type="GO" id="GO:0003700">
    <property type="term" value="F:DNA-binding transcription factor activity"/>
    <property type="evidence" value="ECO:0007669"/>
    <property type="project" value="TreeGrafter"/>
</dbReference>
<accession>A0A5B7AHD8</accession>
<reference evidence="7" key="1">
    <citation type="submission" date="2019-08" db="EMBL/GenBank/DDBJ databases">
        <title>Reference gene set and small RNA set construction with multiple tissues from Davidia involucrata Baill.</title>
        <authorList>
            <person name="Yang H."/>
            <person name="Zhou C."/>
            <person name="Li G."/>
            <person name="Wang J."/>
            <person name="Gao P."/>
            <person name="Wang M."/>
            <person name="Wang R."/>
            <person name="Zhao Y."/>
        </authorList>
    </citation>
    <scope>NUCLEOTIDE SEQUENCE</scope>
    <source>
        <tissue evidence="7">Mixed with DoveR01_LX</tissue>
    </source>
</reference>
<evidence type="ECO:0000256" key="4">
    <source>
        <dbReference type="ARBA" id="ARBA00023242"/>
    </source>
</evidence>
<dbReference type="GO" id="GO:0046983">
    <property type="term" value="F:protein dimerization activity"/>
    <property type="evidence" value="ECO:0007669"/>
    <property type="project" value="InterPro"/>
</dbReference>
<dbReference type="EC" id="3.6.5.-" evidence="7"/>
<evidence type="ECO:0000256" key="1">
    <source>
        <dbReference type="ARBA" id="ARBA00004123"/>
    </source>
</evidence>
<organism evidence="7">
    <name type="scientific">Davidia involucrata</name>
    <name type="common">Dove tree</name>
    <dbReference type="NCBI Taxonomy" id="16924"/>
    <lineage>
        <taxon>Eukaryota</taxon>
        <taxon>Viridiplantae</taxon>
        <taxon>Streptophyta</taxon>
        <taxon>Embryophyta</taxon>
        <taxon>Tracheophyta</taxon>
        <taxon>Spermatophyta</taxon>
        <taxon>Magnoliopsida</taxon>
        <taxon>eudicotyledons</taxon>
        <taxon>Gunneridae</taxon>
        <taxon>Pentapetalae</taxon>
        <taxon>asterids</taxon>
        <taxon>Cornales</taxon>
        <taxon>Nyssaceae</taxon>
        <taxon>Davidia</taxon>
    </lineage>
</organism>
<comment type="subcellular location">
    <subcellularLocation>
        <location evidence="1">Nucleus</location>
    </subcellularLocation>
</comment>
<protein>
    <submittedName>
        <fullName evidence="7">Putative transcription factor bHLH63</fullName>
        <ecNumber evidence="7">3.6.5.-</ecNumber>
    </submittedName>
</protein>
<dbReference type="GO" id="GO:0016787">
    <property type="term" value="F:hydrolase activity"/>
    <property type="evidence" value="ECO:0007669"/>
    <property type="project" value="UniProtKB-KW"/>
</dbReference>
<dbReference type="CDD" id="cd18919">
    <property type="entry name" value="bHLH_AtBPE_like"/>
    <property type="match status" value="1"/>
</dbReference>